<evidence type="ECO:0000313" key="3">
    <source>
        <dbReference type="Proteomes" id="UP001234581"/>
    </source>
</evidence>
<comment type="caution">
    <text evidence="2">The sequence shown here is derived from an EMBL/GenBank/DDBJ whole genome shotgun (WGS) entry which is preliminary data.</text>
</comment>
<name>A0AAD7XVW0_9FUNG</name>
<proteinExistence type="predicted"/>
<reference evidence="2 3" key="1">
    <citation type="submission" date="2023-03" db="EMBL/GenBank/DDBJ databases">
        <title>Genome sequence of Lichtheimia ornata CBS 291.66.</title>
        <authorList>
            <person name="Mohabir J.T."/>
            <person name="Shea T.P."/>
            <person name="Kurbessoian T."/>
            <person name="Berby B."/>
            <person name="Fontaine J."/>
            <person name="Livny J."/>
            <person name="Gnirke A."/>
            <person name="Stajich J.E."/>
            <person name="Cuomo C.A."/>
        </authorList>
    </citation>
    <scope>NUCLEOTIDE SEQUENCE [LARGE SCALE GENOMIC DNA]</scope>
    <source>
        <strain evidence="2">CBS 291.66</strain>
    </source>
</reference>
<accession>A0AAD7XVW0</accession>
<feature type="compositionally biased region" description="Basic and acidic residues" evidence="1">
    <location>
        <begin position="71"/>
        <end position="89"/>
    </location>
</feature>
<keyword evidence="3" id="KW-1185">Reference proteome</keyword>
<feature type="compositionally biased region" description="Polar residues" evidence="1">
    <location>
        <begin position="1"/>
        <end position="16"/>
    </location>
</feature>
<dbReference type="AlphaFoldDB" id="A0AAD7XVW0"/>
<feature type="compositionally biased region" description="Polar residues" evidence="1">
    <location>
        <begin position="51"/>
        <end position="60"/>
    </location>
</feature>
<dbReference type="GeneID" id="83219677"/>
<organism evidence="2 3">
    <name type="scientific">Lichtheimia ornata</name>
    <dbReference type="NCBI Taxonomy" id="688661"/>
    <lineage>
        <taxon>Eukaryota</taxon>
        <taxon>Fungi</taxon>
        <taxon>Fungi incertae sedis</taxon>
        <taxon>Mucoromycota</taxon>
        <taxon>Mucoromycotina</taxon>
        <taxon>Mucoromycetes</taxon>
        <taxon>Mucorales</taxon>
        <taxon>Lichtheimiaceae</taxon>
        <taxon>Lichtheimia</taxon>
    </lineage>
</organism>
<evidence type="ECO:0000313" key="2">
    <source>
        <dbReference type="EMBL" id="KAJ8652072.1"/>
    </source>
</evidence>
<protein>
    <submittedName>
        <fullName evidence="2">Uncharacterized protein</fullName>
    </submittedName>
</protein>
<dbReference type="EMBL" id="JARTCD010000120">
    <property type="protein sequence ID" value="KAJ8652072.1"/>
    <property type="molecule type" value="Genomic_DNA"/>
</dbReference>
<dbReference type="RefSeq" id="XP_058336986.1">
    <property type="nucleotide sequence ID" value="XM_058492236.1"/>
</dbReference>
<evidence type="ECO:0000256" key="1">
    <source>
        <dbReference type="SAM" id="MobiDB-lite"/>
    </source>
</evidence>
<feature type="region of interest" description="Disordered" evidence="1">
    <location>
        <begin position="1"/>
        <end position="125"/>
    </location>
</feature>
<dbReference type="Proteomes" id="UP001234581">
    <property type="component" value="Unassembled WGS sequence"/>
</dbReference>
<sequence>MSHANMQADYTASPPNRNAPWQPPHHPAHGGEDAWDHSKDAREHPELHTTAYGTVDTSNLMEEQGDEDMEEMLKHQQSKDDNSSKDTRWQDSSPPAHHDESVFGHTVPKLHPFPRAPVKRDLNDI</sequence>
<feature type="compositionally biased region" description="Basic and acidic residues" evidence="1">
    <location>
        <begin position="29"/>
        <end position="47"/>
    </location>
</feature>
<gene>
    <name evidence="2" type="ORF">O0I10_012303</name>
</gene>